<accession>A0A0N5ALH9</accession>
<dbReference type="Proteomes" id="UP000046393">
    <property type="component" value="Unplaced"/>
</dbReference>
<feature type="transmembrane region" description="Helical" evidence="1">
    <location>
        <begin position="219"/>
        <end position="240"/>
    </location>
</feature>
<feature type="transmembrane region" description="Helical" evidence="1">
    <location>
        <begin position="101"/>
        <end position="125"/>
    </location>
</feature>
<dbReference type="AlphaFoldDB" id="A0A0N5ALH9"/>
<keyword evidence="1" id="KW-1133">Transmembrane helix</keyword>
<feature type="transmembrane region" description="Helical" evidence="1">
    <location>
        <begin position="158"/>
        <end position="186"/>
    </location>
</feature>
<feature type="transmembrane region" description="Helical" evidence="1">
    <location>
        <begin position="131"/>
        <end position="151"/>
    </location>
</feature>
<reference evidence="3" key="1">
    <citation type="submission" date="2017-02" db="UniProtKB">
        <authorList>
            <consortium name="WormBaseParasite"/>
        </authorList>
    </citation>
    <scope>IDENTIFICATION</scope>
</reference>
<organism evidence="2 3">
    <name type="scientific">Syphacia muris</name>
    <dbReference type="NCBI Taxonomy" id="451379"/>
    <lineage>
        <taxon>Eukaryota</taxon>
        <taxon>Metazoa</taxon>
        <taxon>Ecdysozoa</taxon>
        <taxon>Nematoda</taxon>
        <taxon>Chromadorea</taxon>
        <taxon>Rhabditida</taxon>
        <taxon>Spirurina</taxon>
        <taxon>Oxyuridomorpha</taxon>
        <taxon>Oxyuroidea</taxon>
        <taxon>Oxyuridae</taxon>
        <taxon>Syphacia</taxon>
    </lineage>
</organism>
<dbReference type="WBParaSite" id="SMUV_0000539901-mRNA-1">
    <property type="protein sequence ID" value="SMUV_0000539901-mRNA-1"/>
    <property type="gene ID" value="SMUV_0000539901"/>
</dbReference>
<proteinExistence type="predicted"/>
<keyword evidence="2" id="KW-1185">Reference proteome</keyword>
<keyword evidence="1" id="KW-0472">Membrane</keyword>
<sequence>MHNMWFAQNSGQLVPLLYYRDVHDPQYSDSHQMHKIFTESTTTTGSDDTATTKSTVRTTVNLHNLNRMFESTTSKETANTQSYHIEQVVTDRLVLSNPRTLLTLCLIAFGSSIQLLIFSLICLVYDGCPHFIAIISSVLFIFNSLLQLYFIRYKSTRMLLVSCTVLTCVCFVVCVSLFIWTAYLIYEEDRQIRKQGWSFYRQNLMEANKIVTNTRLAMYSLHMIILPIQALCCIGIFWILQKSLKLLQGETVTKGYFFAKPFIGNQVLLIPIELKQVNAIEESEPDDVSVGVQTSGNHSYRDTINN</sequence>
<evidence type="ECO:0000256" key="1">
    <source>
        <dbReference type="SAM" id="Phobius"/>
    </source>
</evidence>
<protein>
    <submittedName>
        <fullName evidence="3">G-protein coupled receptors family 1 profile domain-containing protein</fullName>
    </submittedName>
</protein>
<keyword evidence="1" id="KW-0812">Transmembrane</keyword>
<evidence type="ECO:0000313" key="2">
    <source>
        <dbReference type="Proteomes" id="UP000046393"/>
    </source>
</evidence>
<name>A0A0N5ALH9_9BILA</name>
<evidence type="ECO:0000313" key="3">
    <source>
        <dbReference type="WBParaSite" id="SMUV_0000539901-mRNA-1"/>
    </source>
</evidence>